<evidence type="ECO:0000256" key="3">
    <source>
        <dbReference type="ARBA" id="ARBA00022598"/>
    </source>
</evidence>
<evidence type="ECO:0000256" key="5">
    <source>
        <dbReference type="ARBA" id="ARBA00023235"/>
    </source>
</evidence>
<keyword evidence="2" id="KW-0597">Phosphoprotein</keyword>
<reference evidence="9" key="1">
    <citation type="journal article" date="2016" name="Genome Announc.">
        <title>Draft genome sequences of fungus Aspergillus calidoustus.</title>
        <authorList>
            <person name="Horn F."/>
            <person name="Linde J."/>
            <person name="Mattern D.J."/>
            <person name="Walther G."/>
            <person name="Guthke R."/>
            <person name="Scherlach K."/>
            <person name="Martin K."/>
            <person name="Brakhage A.A."/>
            <person name="Petzke L."/>
            <person name="Valiante V."/>
        </authorList>
    </citation>
    <scope>NUCLEOTIDE SEQUENCE [LARGE SCALE GENOMIC DNA]</scope>
    <source>
        <strain evidence="9">SF006504</strain>
    </source>
</reference>
<dbReference type="InterPro" id="IPR006162">
    <property type="entry name" value="Ppantetheine_attach_site"/>
</dbReference>
<dbReference type="GO" id="GO:0016853">
    <property type="term" value="F:isomerase activity"/>
    <property type="evidence" value="ECO:0007669"/>
    <property type="project" value="UniProtKB-KW"/>
</dbReference>
<dbReference type="InterPro" id="IPR042099">
    <property type="entry name" value="ANL_N_sf"/>
</dbReference>
<keyword evidence="5" id="KW-0413">Isomerase</keyword>
<dbReference type="CDD" id="cd19534">
    <property type="entry name" value="E_NRPS"/>
    <property type="match status" value="2"/>
</dbReference>
<accession>A0A0U5GRJ2</accession>
<dbReference type="PROSITE" id="PS50075">
    <property type="entry name" value="CARRIER"/>
    <property type="match status" value="5"/>
</dbReference>
<dbReference type="InterPro" id="IPR010071">
    <property type="entry name" value="AA_adenyl_dom"/>
</dbReference>
<dbReference type="FunFam" id="3.30.559.10:FF:000017">
    <property type="entry name" value="Nonribosomal peptide synthase Pes1"/>
    <property type="match status" value="2"/>
</dbReference>
<dbReference type="FunFam" id="3.30.559.30:FF:000010">
    <property type="entry name" value="Nonribosomal peptide synthase Pes1"/>
    <property type="match status" value="1"/>
</dbReference>
<dbReference type="FunFam" id="3.30.559.30:FF:000005">
    <property type="entry name" value="Nonribosomal peptide synthase Pes1"/>
    <property type="match status" value="1"/>
</dbReference>
<dbReference type="FunFam" id="3.30.559.30:FF:000002">
    <property type="entry name" value="Nonribosomal peptide synthase Pes1"/>
    <property type="match status" value="2"/>
</dbReference>
<dbReference type="GO" id="GO:0016874">
    <property type="term" value="F:ligase activity"/>
    <property type="evidence" value="ECO:0007669"/>
    <property type="project" value="UniProtKB-KW"/>
</dbReference>
<dbReference type="Pfam" id="PF00501">
    <property type="entry name" value="AMP-binding"/>
    <property type="match status" value="4"/>
</dbReference>
<dbReference type="FunFam" id="1.10.1200.10:FF:000005">
    <property type="entry name" value="Nonribosomal peptide synthetase 1"/>
    <property type="match status" value="2"/>
</dbReference>
<keyword evidence="3" id="KW-0436">Ligase</keyword>
<dbReference type="InterPro" id="IPR020845">
    <property type="entry name" value="AMP-binding_CS"/>
</dbReference>
<dbReference type="InterPro" id="IPR023213">
    <property type="entry name" value="CAT-like_dom_sf"/>
</dbReference>
<dbReference type="FunFam" id="3.30.559.10:FF:000031">
    <property type="entry name" value="Nonribosomal peptide synthase Pes1"/>
    <property type="match status" value="1"/>
</dbReference>
<keyword evidence="4" id="KW-0677">Repeat</keyword>
<dbReference type="FunFam" id="3.30.300.30:FF:000015">
    <property type="entry name" value="Nonribosomal peptide synthase SidD"/>
    <property type="match status" value="3"/>
</dbReference>
<dbReference type="FunFam" id="3.30.559.10:FF:000037">
    <property type="entry name" value="Nonribosomal peptide synthase Pes1"/>
    <property type="match status" value="1"/>
</dbReference>
<sequence>MAQHARCCLPSFGASLDGPKRPVSIKAKTTPAQKATLLSAHEHNSLDPLLKTAWGLLLHRYTGLEDICFGYERLGVDESSRTHLSDKKELLTCRLSIDENDSIETILNRSTREDNFKNRLSSNEVCGTNHDDYSLFNTIVLLRLCRNRMKGGTPVRPVLPTTLPEQCRVRLHVKVLQRDICIFLEWWNTEISVTHMESITCYFEQVLDQAIFNQGIAVADTGCFSEHDWSRICKFNSTLPQTHDRCIHEVIQEQGQLHPQREAVCAWDGSLTFEELDHLASKVAYHLQCNGVGPETLVALCFDKSKWNIVAMLGVLKAGGAFVPLDPTHPTPRLRSLVKSIDGRIMLCSRNREEALNMVVENLISLDEQLLDGISLPPGGDIRSGVKSENAAYLIFTSGSTGQPKGTLLEHRAFVSCAAVFAPRMNFDSDCRSLQFAAHTFDASLAESLAPLMHGGCVCVPNDGDRLNNVIHAINELRANNATFTPSFVRFINPSDVPGMKTLILAGEAMSMVDVETWSHINLINGYGPSEASVCAAINTNVRISADCGDIGVPTSVRFWVVCPNDHDKLVPVGSPGELLLEGPSLARCYWNDPQKTEEAFIFNPAWVLRDPHCGDRRFYKTGDLVMYNSDVGSLTFLGRKDTQIKLHGQRIELGEIENNISSLPRVKHCLAFLSKLGSARGKIVAVISMHSNSSPDSAILEPLPQADRSRIMADLRANLSKQLPTYMIPSVWLCVQAMPLLPSGKLNRKEIVSWVARQTDNVEDQASLCGDHEPEKAIRPENTVEDRIASIWSRVLNIPRQELDLEEGFLSLGGDSIAAITCMGHCKKQGMGVTVQDVLECKSIRHLATRVKEIDQPVVYHEVTEVSFDPSPIQRLHFMTRSEGQGYFNQGVRTRLNRPVREHDLQRAIETLIERHSMLRARLVESPLGSLQLRITTEVKSSYRLRAYDSGKQSDLENAISESQACINALDGPLLSVDLFQAEHDGCFLSMVAHHLVVDIVSWRIILEDLEDILMNPEAKTPSTNSLPFSTWCHLQDEHSRTLESVSSDPPAVDFAYWGMENQVATYGDATCETFELDPDDSHLILLDCHKALGTEPIDILLASLLYAFGRTFRDRALPVIYNEGHGREVWDSSLDISRTVGWFTTLFPILIARQAAEDPVDTVIHVKDLRRSVSDNGRQDFASRILATGLNGRLKHPVPMEMSFNYVGQHRDLQRQDGLFQLMNQMAGETGQGGGSSDYGKDTPRFALFEISALAVNGRLRFTFSFSRHMLHQESIRRWTASCSDVLRSLGNKLRSLTPKPTLSSYPMLSLTYEDLDHLVSAKLPSIGVSSPDLVEDIYPCSRMQQAMLLAQYRDNSLYAVHSTYEVRGLEDKPDPMRLAMAWRMVISRHAMLRTLFVDNLTTQDLFSQVVLRSYDPPLSHLACLEDKDVLPTFNSQPPAAHDKHKPHHRLTTCETAEGRLFVRLELSHAAMDGVTISVILKDLQRAYDGKLDYHRPLFKNYIHHLRNIPQASSLAYWRMYLEGVKPCLFPVLLDGQTAPPKAFKTIQLSFGLFNELQAVCGRRHLTMSTAFTAAWGLTLRHFCNSNDICFIYLASLRDSTVEDIEAVVGPVINLLALRMRVSGKDSIRDILQAVQEDCLEQLNHNCLYMADIQQELKLSDTALLNSGISYQRPAKLDIKHSADIQFSQVGTVHDPAEYPLFVNVVASDKSADIELNYWTDMLSDGNAQNVASIFLKYLHDIVHHHEERIDQLEPLSERNQQHIRRWNKQPLEDPEISVDDLVREKEAAHPDAQAITAWDGHFTYSDLDRLSSGLAIYLEQFGVTTGTLVSVRIDKSRWQVVAILAVLRAGGTCVPQEETRFENSLDNWAPENGVQIALTSPSNAASSEETYPVVITIDESLFEALPDYGAATYQQTSPSSEGYVVFTIDNLDQTSAVVLRQRSIISRAAAFAASLSLDSRTRTFQSAPYSSDMFLQELFGTMFSGGCLCISENDPALGLSESINQTSANFVCLTPSIIANLRPTDVPGIQVLALHGELPTRATKEVWSEKVRLHSFFGMAECSSTCIHESGFNKLGTLQTIGASTGCCSWLVDPSEPSRLVPVGCVGELLIEGPGVSHGYLYDESRTKDRFIKSGNNDMGSFLLSSKSSRQMFRTGQLARYNSDGTLVYLGKRDQTINQDTQMLALEIEQRLEGLDLTGKRCVVEALDLQGNKSSDNCIAIFVVPTQGVSTLANQEKDVMAPKSTEFHQLIVKIQTHLSSSLPSSHVPSLYFPVNVLPLTTLGTVNRYLLRHSVETLPAEILLEYDLKRFGTFWRHELGGLSPSGSGLLQIPATQEQPALKYLDSGLRIPWGGLLQADKAKAPLLGAWALGVYSYTHCEDIVIGDATAETARIVPRRVKLNSVDSIAGHLGRVSSSLAAAKPFEKTSLSSIKNLSAETARACSFETVLFVSDRVDQQSTLLERLETEENTYSELSGYPLVMLCTLEQDELLVTVRYDEKALYSSQVARLTSLFGEFLGLLRSASTLQEQVSNLAEIGGDIHVLNDTVAYWKNQLTEIEPCLFPALSPNGASTRFSVESLRLSNSSRIHSACKPLSITPSALLQVIWGLVLRCYTGLEDVCFGYYVSPKTTPSGILPCRLSLHDSLKLKDTILGRKEDMDRSLKHRMPLFEIRRAIGMEDSPIFNTAFRYRKSSAGATEFSNTILNSNNDGMNQHLIVVTASVSGSSGEINFEYQPSCLSRSDIDSIVDCFEHTLNSVLATLGSDCQIQSVEFFGPRSCQKVGKWNANLPPEPKRCAPEVIQGQVHAHPTASAICSWDGNFTYAQLDFLSTKLACHLMDRGVGPEVFVGLCFEKSAWAIVAQVAVLKAGGVFASMDPSHPESRLKGLVDDINARLVLCSAQYLEKVSRIAGSALAINQDTVGQLSNTSTAKDFPSLNIRNAAYAIFTSGTTGKPKVTILEHAALGIAASSFTEAYEMGPGTRVIQFSSYTFDVSIFETIITIMTGGCICIPRDDERINDLAGEIRRMEANMIACTPSVTDILDPASVPSLRTIINGGEKLTEMHITRWADRNHFNAYGPSEATIIATSSRKVDQHGARLDDDSNSIGTAVCGRAWIVDPYNHNRLLPVGAVGELVLEGHNIARGYLNNEKKTKEVFIDQPRWCRTPGFRNVFRRTERMYRTGDLVRYKSDGNICFISRIGTQVKLNGQRVELEEIEQQCISLSPAGTQVAVDIVVPETKTVSKCLAAFFTVKESVSRGKASKNDVLSNVLLPVSDTIRASIGKLQASLNQALPQVMIPKLYFPVRYLPLGTTGKLDRKGLRRMAETLTKEQLRQYMNSTSGQERAAEQAVESTLRDLWGEVLQLDPGSISAADSFFALGGDSFSAMKLVGTARSRDISLTVADIYGHPILSDLIQCCGSVKVEVEKPSLEPFALLPDSASLQAIMEEVSSQCDVAEETISDVYPCSALQEGLITLSIQHQGAYIARSTFQLAATVDIGRFKSAWQQAVDEFDILRTRIVHTEAAGFLQVVLHEERISWTIETTFDDLMQDTLESNGGLLAKYAIVHHENSERYFVWVVHHALYDGWNVQQFLTRVEKIYMGTPAQNSTVPYKFFIDHLHQRDLTQSDEFWKSYLHGFFSPPYPPQANRLSYDSSTRNVQRARVDLPQVSGVSGLTIPELIRAAWAIVLSVHTANEDVCFGETLMGRNIDMPGITDVAGPVLATVPVRITVNNKLPVIQYLHDVRQMAATMIPHQHSGLQRIQKLSSDAALACNFQNLLVIQSNDVQLSDDVWRPENFEVRSDFLTHPLVVECTLSRSDLVIQAYHDERALDIWHAKRLAEQFSFVLEQLINVPQESSITVGDIDVASPLDKREIASWNQRQVQCVDRCSHDIISEQALRQPHAPAICSWDGDLTYHEMLDLAFPFARYLVSCGVGPETFVPVCLDKSLWAMVAILSVLLAGGAFVPLDPSHPTSRHKEILAEVDADIILCSPQHRSRYLGSVSTIIPVSEEKIKAYGAIKSSTKPHTNATPSNMAYAIFTSGSTGRPKGIVIEHRSVCSSVLAFAPVKDLGANSRVFQFASLTFDAAILEVLGTLMLGGCICVPSEDERLNDISGAMQRMMVSWTFLTPSVASIIEPSSVPSLKVLSLGGEKLSREVVAKWANHVKLFGGYGPTETVIFAVVNSDFVNHDAACIGYGIPCTLTWIVDPEDHNRLTPLGAIGELALEGPALAREYLKNPNKNAEAFINEPAWVKNFPSTLPSPRRIYKTGDLVKYNTDGSVEYLGRKDHQVKLHGQRMELGEIEHRLLDSPNVRHALVILPQTGCLKQKLVGILSLNSLASESGLNSGGTLELLSPNDMARVGQREISAIQKSIEEQLPIYMVPQAWVVVKNVPMLVSGKLDRKRVTHWIDHLEESAYNRIMQDYEDVTPDTVEQEDHDNANSTVEIIRDIFAQVLNLPLHKVDPSRSFINLGGDSITGMAVVSKARKSGLNLPLNRVLQSKSIESLSLCCEAKSPEAQKAKESTVSFRLSPIQELFFRASPTAPKSSGRFNQSITVQLTRKIQPSVLKNAVHALVQKHSMFRARFSKSADGTWQQRITDDVKSSFTFRTHSIRSQSDMSSNIVDSQRSVDIQMGPVLAAELFECDGPQILFLTASHLCVDVVSWRTALQELEDFVNTGSISASAPLSFQSWCSLQLDNSKVVKNPLDVAFRPPDLDYWGMNGRPNNYGHVKMDSFTLDKSTTSFISQGCHHVLRTETIEVLLAVVLHSFNLTFADRDTPTVYNEGHGREVWGPADPSETVGWFTTLSPLHVRRTLDFFDTLKRVKDTRRRAAGYNRTFFARNILHSSSNNEANKFPIPLEILFNYLGKLQQLERTDSLFQHHGNVFDSEALLSTGDMGPETPRFALFEISALIVKEQLHVSFTYNYNMQHQARIQTWISECKQVLETDLLTLRTCSSEPTLSDYPLLPTTYDGLKKLTNTVLPRLNIEHWDRVEDIYPCSPVQEGILLSQLRDPQGYTFNAVFEVYSAGNHHGIDLAKLKRAWSMVVARHSVLRTAFIDSECKGSSFDQLVLKKINETAIEIECDDSYAVDSIDGIRMQGTSSNICHQLVFCKTSTGRVLLKVEMNHAIIDGGSMSILLRDLALAYSNRLPSGPGPLFSEYIKYTRSESRSDALAYWKGHLSGVRPCHLSVSASNNGVRELGSCMMAFDRFAELQRFCEVNSITFANLTLSAWAIVLRSYTKSDDVCFGYPSTGRDLPVPGIQEAVGIFINTLCCRVRFQTGQTFLDLSKSVQNDHIESLSFQRASLAEIQHTLGERGESLFNTCISIQSHTDDSLADADLSFEFLKAYDPTEYPITVNVETARGREGILLRYWADAVSEAEATGLAQSIAKVLTCFVETPSRFISDLKLHGKEPSTALQQLMDRDCIEELIDKRIKAILGQMLKDGKLGAPWVKEHDADLPKDFFYAEKGLEDSLKGIVVARQRTPSGSTLTLASDYRSPNDLEKQLWRLWGIILGLPPHPVKYHDSFFKLGGDSITAMKLVSSAREEGVSLSVSDVFRNPIFEDMVAFLSKQTIKPAAPHTKPKHELTEKFAEGTPFSLPSSESSQEISILRPIEPDATSLRAAICPKIGVFKGGIVDILPVTDFQSLSIAATMFESRWMLNYFYLDGKGSLDIRRLRESFLRVVDAFDILRTVFVCYHGQFFQVVLRKIRPDIFVHETDKSLDEYTKSLQQRDRDQPPGQGEQNVQFYAVRKTNSDEHRILVRMSHAQFDGVCLSKIMTAIKMAYEGCPITPSSYLNYMRILPGTITPEHYRHWATLLKGSKMTQVIQRYRPNTFQDVGGFAEQKKTIEIPSTATENITIATVMQSAWAITLAKLSAQDDVVFGLTVNGRNAVPGLENTIGPCLNFIPIRVRFGDRWTALDLFRFLQDQQVSNMPYESLGFREIIRRCTDWPDSTFFTTTVLHQNVDYEGQMQLDNNTYKMGGVGVIDNFTDLTLFSKPVAGQPNQIAVSLGYSLKGPLHPTFVSTVLDMVCDTAQSLVANPNVILPSPSTLRSLPLQLVEDTSTSPSSDKLLSSLNNRSLSEILAHSELLTRIWQQVLPSRSSTGKPQTSYQLDSSFFRLGGDIVNMAQIVWILEQETKLHVRLEDLLAHPTFLGQMAVLALYTTKRDAQGNNPEAAPAYASDADSTVVSVSGRNVAPPVPVKSDNWSTLDRARVLAKKLTRFGGLSTRV</sequence>
<evidence type="ECO:0000256" key="4">
    <source>
        <dbReference type="ARBA" id="ARBA00022737"/>
    </source>
</evidence>
<feature type="domain" description="Carrier" evidence="7">
    <location>
        <begin position="6087"/>
        <end position="6170"/>
    </location>
</feature>
<dbReference type="SMART" id="SM00823">
    <property type="entry name" value="PKS_PP"/>
    <property type="match status" value="4"/>
</dbReference>
<dbReference type="InterPro" id="IPR009081">
    <property type="entry name" value="PP-bd_ACP"/>
</dbReference>
<dbReference type="FunFam" id="1.10.1200.10:FF:000026">
    <property type="entry name" value="Nonribosomal peptide synthase Pes1"/>
    <property type="match status" value="1"/>
</dbReference>
<dbReference type="CDD" id="cd19542">
    <property type="entry name" value="CT_NRPS-like"/>
    <property type="match status" value="3"/>
</dbReference>
<dbReference type="OMA" id="YPCSRMQ"/>
<gene>
    <name evidence="8" type="ORF">ASPCAL08867</name>
</gene>
<dbReference type="OrthoDB" id="416786at2759"/>
<dbReference type="PROSITE" id="PS00455">
    <property type="entry name" value="AMP_BINDING"/>
    <property type="match status" value="1"/>
</dbReference>
<evidence type="ECO:0000313" key="8">
    <source>
        <dbReference type="EMBL" id="CEN62229.1"/>
    </source>
</evidence>
<keyword evidence="9" id="KW-1185">Reference proteome</keyword>
<dbReference type="Gene3D" id="3.30.559.30">
    <property type="entry name" value="Nonribosomal peptide synthetase, condensation domain"/>
    <property type="match status" value="9"/>
</dbReference>
<dbReference type="InterPro" id="IPR000873">
    <property type="entry name" value="AMP-dep_synth/lig_dom"/>
</dbReference>
<dbReference type="PANTHER" id="PTHR45398">
    <property type="match status" value="1"/>
</dbReference>
<dbReference type="Pfam" id="PF00550">
    <property type="entry name" value="PP-binding"/>
    <property type="match status" value="4"/>
</dbReference>
<dbReference type="CDD" id="cd19545">
    <property type="entry name" value="FUM14_C_NRPS-like"/>
    <property type="match status" value="1"/>
</dbReference>
<dbReference type="FunFam" id="1.10.1200.10:FF:000024">
    <property type="entry name" value="Nonribosomal peptide synthase Pes1"/>
    <property type="match status" value="1"/>
</dbReference>
<dbReference type="GO" id="GO:0019748">
    <property type="term" value="P:secondary metabolic process"/>
    <property type="evidence" value="ECO:0007669"/>
    <property type="project" value="UniProtKB-ARBA"/>
</dbReference>
<evidence type="ECO:0000256" key="2">
    <source>
        <dbReference type="ARBA" id="ARBA00022553"/>
    </source>
</evidence>
<feature type="domain" description="Carrier" evidence="7">
    <location>
        <begin position="3347"/>
        <end position="3423"/>
    </location>
</feature>
<dbReference type="PROSITE" id="PS00012">
    <property type="entry name" value="PHOSPHOPANTETHEINE"/>
    <property type="match status" value="1"/>
</dbReference>
<dbReference type="FunFam" id="3.30.559.10:FF:000016">
    <property type="entry name" value="Nonribosomal peptide synthase Pes1"/>
    <property type="match status" value="2"/>
</dbReference>
<proteinExistence type="inferred from homology"/>
<evidence type="ECO:0000313" key="9">
    <source>
        <dbReference type="Proteomes" id="UP000054771"/>
    </source>
</evidence>
<dbReference type="Pfam" id="PF00668">
    <property type="entry name" value="Condensation"/>
    <property type="match status" value="7"/>
</dbReference>
<dbReference type="Gene3D" id="3.30.300.30">
    <property type="match status" value="4"/>
</dbReference>
<dbReference type="Gene3D" id="3.40.50.12780">
    <property type="entry name" value="N-terminal domain of ligase-like"/>
    <property type="match status" value="4"/>
</dbReference>
<dbReference type="InterPro" id="IPR036736">
    <property type="entry name" value="ACP-like_sf"/>
</dbReference>
<dbReference type="FunFam" id="3.40.50.12780:FF:000014">
    <property type="entry name" value="Nonribosomal peptide synthetase 1"/>
    <property type="match status" value="3"/>
</dbReference>
<dbReference type="EMBL" id="CDMC01000007">
    <property type="protein sequence ID" value="CEN62229.1"/>
    <property type="molecule type" value="Genomic_DNA"/>
</dbReference>
<evidence type="ECO:0000256" key="6">
    <source>
        <dbReference type="ARBA" id="ARBA00029454"/>
    </source>
</evidence>
<dbReference type="Proteomes" id="UP000054771">
    <property type="component" value="Unassembled WGS sequence"/>
</dbReference>
<dbReference type="PANTHER" id="PTHR45398:SF1">
    <property type="entry name" value="ENZYME, PUTATIVE (JCVI)-RELATED"/>
    <property type="match status" value="1"/>
</dbReference>
<dbReference type="InterPro" id="IPR020806">
    <property type="entry name" value="PKS_PP-bd"/>
</dbReference>
<dbReference type="NCBIfam" id="NF003417">
    <property type="entry name" value="PRK04813.1"/>
    <property type="match status" value="4"/>
</dbReference>
<dbReference type="SUPFAM" id="SSF47336">
    <property type="entry name" value="ACP-like"/>
    <property type="match status" value="5"/>
</dbReference>
<dbReference type="Gene3D" id="1.10.1200.10">
    <property type="entry name" value="ACP-like"/>
    <property type="match status" value="5"/>
</dbReference>
<dbReference type="NCBIfam" id="TIGR01733">
    <property type="entry name" value="AA-adenyl-dom"/>
    <property type="match status" value="3"/>
</dbReference>
<evidence type="ECO:0000256" key="1">
    <source>
        <dbReference type="ARBA" id="ARBA00022450"/>
    </source>
</evidence>
<dbReference type="InterPro" id="IPR001242">
    <property type="entry name" value="Condensation_dom"/>
</dbReference>
<feature type="domain" description="Carrier" evidence="7">
    <location>
        <begin position="4440"/>
        <end position="4516"/>
    </location>
</feature>
<dbReference type="GO" id="GO:0031177">
    <property type="term" value="F:phosphopantetheine binding"/>
    <property type="evidence" value="ECO:0007669"/>
    <property type="project" value="InterPro"/>
</dbReference>
<dbReference type="Gene3D" id="3.30.559.10">
    <property type="entry name" value="Chloramphenicol acetyltransferase-like domain"/>
    <property type="match status" value="6"/>
</dbReference>
<dbReference type="SUPFAM" id="SSF52777">
    <property type="entry name" value="CoA-dependent acyltransferases"/>
    <property type="match status" value="15"/>
</dbReference>
<evidence type="ECO:0000259" key="7">
    <source>
        <dbReference type="PROSITE" id="PS50075"/>
    </source>
</evidence>
<organism evidence="8 9">
    <name type="scientific">Aspergillus calidoustus</name>
    <dbReference type="NCBI Taxonomy" id="454130"/>
    <lineage>
        <taxon>Eukaryota</taxon>
        <taxon>Fungi</taxon>
        <taxon>Dikarya</taxon>
        <taxon>Ascomycota</taxon>
        <taxon>Pezizomycotina</taxon>
        <taxon>Eurotiomycetes</taxon>
        <taxon>Eurotiomycetidae</taxon>
        <taxon>Eurotiales</taxon>
        <taxon>Aspergillaceae</taxon>
        <taxon>Aspergillus</taxon>
        <taxon>Aspergillus subgen. Nidulantes</taxon>
    </lineage>
</organism>
<feature type="domain" description="Carrier" evidence="7">
    <location>
        <begin position="5501"/>
        <end position="5577"/>
    </location>
</feature>
<dbReference type="SUPFAM" id="SSF56801">
    <property type="entry name" value="Acetyl-CoA synthetase-like"/>
    <property type="match status" value="4"/>
</dbReference>
<dbReference type="InterPro" id="IPR045851">
    <property type="entry name" value="AMP-bd_C_sf"/>
</dbReference>
<protein>
    <recommendedName>
        <fullName evidence="7">Carrier domain-containing protein</fullName>
    </recommendedName>
</protein>
<dbReference type="STRING" id="454130.A0A0U5GRJ2"/>
<comment type="similarity">
    <text evidence="6">Belongs to the NRP synthetase family.</text>
</comment>
<name>A0A0U5GRJ2_ASPCI</name>
<feature type="domain" description="Carrier" evidence="7">
    <location>
        <begin position="780"/>
        <end position="856"/>
    </location>
</feature>
<dbReference type="FunFam" id="3.30.559.30:FF:000003">
    <property type="entry name" value="Nonribosomal peptide synthase SidD"/>
    <property type="match status" value="1"/>
</dbReference>
<dbReference type="CDD" id="cd05918">
    <property type="entry name" value="A_NRPS_SidN3_like"/>
    <property type="match status" value="3"/>
</dbReference>
<keyword evidence="1" id="KW-0596">Phosphopantetheine</keyword>